<evidence type="ECO:0000313" key="1">
    <source>
        <dbReference type="EMBL" id="KHG01294.1"/>
    </source>
</evidence>
<gene>
    <name evidence="1" type="ORF">F383_21097</name>
</gene>
<keyword evidence="2" id="KW-1185">Reference proteome</keyword>
<protein>
    <submittedName>
        <fullName evidence="1">Uncharacterized protein</fullName>
    </submittedName>
</protein>
<organism evidence="1 2">
    <name type="scientific">Gossypium arboreum</name>
    <name type="common">Tree cotton</name>
    <name type="synonym">Gossypium nanking</name>
    <dbReference type="NCBI Taxonomy" id="29729"/>
    <lineage>
        <taxon>Eukaryota</taxon>
        <taxon>Viridiplantae</taxon>
        <taxon>Streptophyta</taxon>
        <taxon>Embryophyta</taxon>
        <taxon>Tracheophyta</taxon>
        <taxon>Spermatophyta</taxon>
        <taxon>Magnoliopsida</taxon>
        <taxon>eudicotyledons</taxon>
        <taxon>Gunneridae</taxon>
        <taxon>Pentapetalae</taxon>
        <taxon>rosids</taxon>
        <taxon>malvids</taxon>
        <taxon>Malvales</taxon>
        <taxon>Malvaceae</taxon>
        <taxon>Malvoideae</taxon>
        <taxon>Gossypium</taxon>
    </lineage>
</organism>
<comment type="caution">
    <text evidence="1">The sequence shown here is derived from an EMBL/GenBank/DDBJ whole genome shotgun (WGS) entry which is preliminary data.</text>
</comment>
<dbReference type="AlphaFoldDB" id="A0A0B0MPB5"/>
<name>A0A0B0MPB5_GOSAR</name>
<evidence type="ECO:0000313" key="2">
    <source>
        <dbReference type="Proteomes" id="UP000032142"/>
    </source>
</evidence>
<accession>A0A0B0MPB5</accession>
<reference evidence="2" key="1">
    <citation type="submission" date="2014-09" db="EMBL/GenBank/DDBJ databases">
        <authorList>
            <person name="Mudge J."/>
            <person name="Ramaraj T."/>
            <person name="Lindquist I.E."/>
            <person name="Bharti A.K."/>
            <person name="Sundararajan A."/>
            <person name="Cameron C.T."/>
            <person name="Woodward J.E."/>
            <person name="May G.D."/>
            <person name="Brubaker C."/>
            <person name="Broadhvest J."/>
            <person name="Wilkins T.A."/>
        </authorList>
    </citation>
    <scope>NUCLEOTIDE SEQUENCE</scope>
    <source>
        <strain evidence="2">cv. AKA8401</strain>
    </source>
</reference>
<proteinExistence type="predicted"/>
<sequence length="69" mass="7990">MFTFHQPCNANERILFTHVSDYESTIMNNATYCRSYTPNALAFSSLSIRTQVFTYIKVYESRIHSPSST</sequence>
<dbReference type="Proteomes" id="UP000032142">
    <property type="component" value="Unassembled WGS sequence"/>
</dbReference>
<dbReference type="EMBL" id="JRRC01181530">
    <property type="protein sequence ID" value="KHG01294.1"/>
    <property type="molecule type" value="Genomic_DNA"/>
</dbReference>